<name>A0AAD8FQ09_ACIOX</name>
<keyword evidence="2" id="KW-1185">Reference proteome</keyword>
<evidence type="ECO:0000313" key="2">
    <source>
        <dbReference type="Proteomes" id="UP001230051"/>
    </source>
</evidence>
<protein>
    <submittedName>
        <fullName evidence="1">Uncharacterized protein</fullName>
    </submittedName>
</protein>
<accession>A0AAD8FQ09</accession>
<dbReference type="AlphaFoldDB" id="A0AAD8FQ09"/>
<dbReference type="Proteomes" id="UP001230051">
    <property type="component" value="Unassembled WGS sequence"/>
</dbReference>
<proteinExistence type="predicted"/>
<comment type="caution">
    <text evidence="1">The sequence shown here is derived from an EMBL/GenBank/DDBJ whole genome shotgun (WGS) entry which is preliminary data.</text>
</comment>
<gene>
    <name evidence="1" type="ORF">AOXY_G30616</name>
</gene>
<organism evidence="1 2">
    <name type="scientific">Acipenser oxyrinchus oxyrinchus</name>
    <dbReference type="NCBI Taxonomy" id="40147"/>
    <lineage>
        <taxon>Eukaryota</taxon>
        <taxon>Metazoa</taxon>
        <taxon>Chordata</taxon>
        <taxon>Craniata</taxon>
        <taxon>Vertebrata</taxon>
        <taxon>Euteleostomi</taxon>
        <taxon>Actinopterygii</taxon>
        <taxon>Chondrostei</taxon>
        <taxon>Acipenseriformes</taxon>
        <taxon>Acipenseridae</taxon>
        <taxon>Acipenser</taxon>
    </lineage>
</organism>
<reference evidence="1" key="1">
    <citation type="submission" date="2022-02" db="EMBL/GenBank/DDBJ databases">
        <title>Atlantic sturgeon de novo genome assembly.</title>
        <authorList>
            <person name="Stock M."/>
            <person name="Klopp C."/>
            <person name="Guiguen Y."/>
            <person name="Cabau C."/>
            <person name="Parinello H."/>
            <person name="Santidrian Yebra-Pimentel E."/>
            <person name="Kuhl H."/>
            <person name="Dirks R.P."/>
            <person name="Guessner J."/>
            <person name="Wuertz S."/>
            <person name="Du K."/>
            <person name="Schartl M."/>
        </authorList>
    </citation>
    <scope>NUCLEOTIDE SEQUENCE</scope>
    <source>
        <strain evidence="1">STURGEONOMICS-FGT-2020</strain>
        <tissue evidence="1">Whole blood</tissue>
    </source>
</reference>
<sequence length="104" mass="12428">MNTGQEMSSGTWLQRFRRGDFVLVDLHMDEKSTKTFVAQVQEVDEQMREVWLKYMTAPGAYYRWPVKDDISWESWSRIQKILQPPNLVVEKSSSRIQMYNFSMK</sequence>
<evidence type="ECO:0000313" key="1">
    <source>
        <dbReference type="EMBL" id="KAK1152910.1"/>
    </source>
</evidence>
<dbReference type="EMBL" id="JAGXEW010000044">
    <property type="protein sequence ID" value="KAK1152910.1"/>
    <property type="molecule type" value="Genomic_DNA"/>
</dbReference>